<feature type="compositionally biased region" description="Basic residues" evidence="9">
    <location>
        <begin position="366"/>
        <end position="399"/>
    </location>
</feature>
<evidence type="ECO:0000256" key="1">
    <source>
        <dbReference type="ARBA" id="ARBA00022723"/>
    </source>
</evidence>
<name>A0A023F5C1_TRIIF</name>
<keyword evidence="1 7" id="KW-0479">Metal-binding</keyword>
<feature type="zinc finger region" description="C3H1-type" evidence="7">
    <location>
        <begin position="163"/>
        <end position="191"/>
    </location>
</feature>
<evidence type="ECO:0000256" key="9">
    <source>
        <dbReference type="SAM" id="MobiDB-lite"/>
    </source>
</evidence>
<dbReference type="InterPro" id="IPR003954">
    <property type="entry name" value="RRM_euk-type"/>
</dbReference>
<feature type="region of interest" description="Disordered" evidence="9">
    <location>
        <begin position="351"/>
        <end position="430"/>
    </location>
</feature>
<dbReference type="EMBL" id="GBBI01001926">
    <property type="protein sequence ID" value="JAC16786.1"/>
    <property type="molecule type" value="mRNA"/>
</dbReference>
<evidence type="ECO:0000256" key="6">
    <source>
        <dbReference type="PROSITE-ProRule" id="PRU00176"/>
    </source>
</evidence>
<reference evidence="12" key="1">
    <citation type="journal article" date="2014" name="PLoS Negl. Trop. Dis.">
        <title>An updated insight into the Sialotranscriptome of Triatoma infestans: developmental stage and geographic variations.</title>
        <authorList>
            <person name="Schwarz A."/>
            <person name="Medrano-Mercado N."/>
            <person name="Schaub G.A."/>
            <person name="Struchiner C.J."/>
            <person name="Bargues M.D."/>
            <person name="Levy M.Z."/>
            <person name="Ribeiro J.M."/>
        </authorList>
    </citation>
    <scope>NUCLEOTIDE SEQUENCE</scope>
    <source>
        <strain evidence="12">Chile</strain>
        <tissue evidence="12">Salivary glands</tissue>
    </source>
</reference>
<dbReference type="InterPro" id="IPR009145">
    <property type="entry name" value="U2AF_small"/>
</dbReference>
<dbReference type="GO" id="GO:0003723">
    <property type="term" value="F:RNA binding"/>
    <property type="evidence" value="ECO:0007669"/>
    <property type="project" value="UniProtKB-UniRule"/>
</dbReference>
<dbReference type="GO" id="GO:0008270">
    <property type="term" value="F:zinc ion binding"/>
    <property type="evidence" value="ECO:0007669"/>
    <property type="project" value="UniProtKB-KW"/>
</dbReference>
<dbReference type="SMART" id="SM00361">
    <property type="entry name" value="RRM_1"/>
    <property type="match status" value="1"/>
</dbReference>
<dbReference type="Gene3D" id="3.30.70.330">
    <property type="match status" value="1"/>
</dbReference>
<dbReference type="Pfam" id="PF00642">
    <property type="entry name" value="zf-CCCH"/>
    <property type="match status" value="1"/>
</dbReference>
<dbReference type="SUPFAM" id="SSF54928">
    <property type="entry name" value="RNA-binding domain, RBD"/>
    <property type="match status" value="1"/>
</dbReference>
<organism evidence="12">
    <name type="scientific">Triatoma infestans</name>
    <name type="common">Assassin bug</name>
    <dbReference type="NCBI Taxonomy" id="30076"/>
    <lineage>
        <taxon>Eukaryota</taxon>
        <taxon>Metazoa</taxon>
        <taxon>Ecdysozoa</taxon>
        <taxon>Arthropoda</taxon>
        <taxon>Hexapoda</taxon>
        <taxon>Insecta</taxon>
        <taxon>Pterygota</taxon>
        <taxon>Neoptera</taxon>
        <taxon>Paraneoptera</taxon>
        <taxon>Hemiptera</taxon>
        <taxon>Heteroptera</taxon>
        <taxon>Panheteroptera</taxon>
        <taxon>Cimicomorpha</taxon>
        <taxon>Reduviidae</taxon>
        <taxon>Triatominae</taxon>
        <taxon>Triatoma</taxon>
    </lineage>
</organism>
<proteinExistence type="evidence at transcript level"/>
<dbReference type="SMART" id="SM00356">
    <property type="entry name" value="ZnF_C3H1"/>
    <property type="match status" value="2"/>
</dbReference>
<dbReference type="InterPro" id="IPR000504">
    <property type="entry name" value="RRM_dom"/>
</dbReference>
<evidence type="ECO:0000256" key="2">
    <source>
        <dbReference type="ARBA" id="ARBA00022737"/>
    </source>
</evidence>
<dbReference type="GO" id="GO:0000398">
    <property type="term" value="P:mRNA splicing, via spliceosome"/>
    <property type="evidence" value="ECO:0007669"/>
    <property type="project" value="InterPro"/>
</dbReference>
<dbReference type="PRINTS" id="PR01848">
    <property type="entry name" value="U2AUXFACTOR"/>
</dbReference>
<evidence type="ECO:0000256" key="8">
    <source>
        <dbReference type="SAM" id="Coils"/>
    </source>
</evidence>
<evidence type="ECO:0000256" key="3">
    <source>
        <dbReference type="ARBA" id="ARBA00022771"/>
    </source>
</evidence>
<dbReference type="GO" id="GO:0089701">
    <property type="term" value="C:U2AF complex"/>
    <property type="evidence" value="ECO:0007669"/>
    <property type="project" value="InterPro"/>
</dbReference>
<evidence type="ECO:0000256" key="4">
    <source>
        <dbReference type="ARBA" id="ARBA00022833"/>
    </source>
</evidence>
<dbReference type="PANTHER" id="PTHR12620">
    <property type="entry name" value="U2 SNRNP AUXILIARY FACTOR, SMALL SUBUNIT"/>
    <property type="match status" value="1"/>
</dbReference>
<evidence type="ECO:0000256" key="5">
    <source>
        <dbReference type="ARBA" id="ARBA00022884"/>
    </source>
</evidence>
<evidence type="ECO:0000256" key="7">
    <source>
        <dbReference type="PROSITE-ProRule" id="PRU00723"/>
    </source>
</evidence>
<evidence type="ECO:0000259" key="10">
    <source>
        <dbReference type="PROSITE" id="PS50102"/>
    </source>
</evidence>
<dbReference type="PROSITE" id="PS50102">
    <property type="entry name" value="RRM"/>
    <property type="match status" value="1"/>
</dbReference>
<accession>A0A023F5C1</accession>
<feature type="domain" description="C3H1-type" evidence="11">
    <location>
        <begin position="163"/>
        <end position="191"/>
    </location>
</feature>
<evidence type="ECO:0000313" key="12">
    <source>
        <dbReference type="EMBL" id="JAC16786.1"/>
    </source>
</evidence>
<dbReference type="InterPro" id="IPR012677">
    <property type="entry name" value="Nucleotide-bd_a/b_plait_sf"/>
</dbReference>
<feature type="compositionally biased region" description="Basic and acidic residues" evidence="9">
    <location>
        <begin position="400"/>
        <end position="417"/>
    </location>
</feature>
<dbReference type="InterPro" id="IPR035979">
    <property type="entry name" value="RBD_domain_sf"/>
</dbReference>
<sequence>MGRHEQWRKVAKKARRKRLRREFAIRRDKLIKEEEEKKLNLPGYQQWLKEQQELEEFAEEEEKRVREEREKKWIEDEKLAQEKWKTEQEIIKKAVLKRARQEKLIREEWEREQKKMEEEKEKKWLEEENSKKKREMLIAQIDEYMKGEREDLPEELTVASETQPGKPVCPFFAKTGTCKYKNECSRNHIRPGISKTLLFPGFYSHFSLDGAKHTEYDTDVSLEYEYSETYKHFVEFYNDIKYELDKYGKLTQLKVCLNTASHLRGNVYVSYSTEREALTVYRRFNGRYYAGRPISVEFIDIPIWKSAICGLQYANKCPKGDSCNFLHVFKNPGRQFQNADRMIELTSKSSRDDWRWSDSPPDHNHQRSRKRRRSRERSRTRRRRRRSHSRSGTRRKRDLKRNSHSERRYERKSRDDYYNWSTSSSSSEDS</sequence>
<dbReference type="InterPro" id="IPR000571">
    <property type="entry name" value="Znf_CCCH"/>
</dbReference>
<keyword evidence="4 7" id="KW-0862">Zinc</keyword>
<feature type="domain" description="RRM" evidence="10">
    <location>
        <begin position="213"/>
        <end position="301"/>
    </location>
</feature>
<keyword evidence="5 6" id="KW-0694">RNA-binding</keyword>
<keyword evidence="8" id="KW-0175">Coiled coil</keyword>
<evidence type="ECO:0000259" key="11">
    <source>
        <dbReference type="PROSITE" id="PS50103"/>
    </source>
</evidence>
<protein>
    <submittedName>
        <fullName evidence="12">Putative u2 snrnp splicing factor small subunit</fullName>
    </submittedName>
</protein>
<feature type="zinc finger region" description="C3H1-type" evidence="7">
    <location>
        <begin position="303"/>
        <end position="330"/>
    </location>
</feature>
<feature type="compositionally biased region" description="Basic and acidic residues" evidence="9">
    <location>
        <begin position="351"/>
        <end position="365"/>
    </location>
</feature>
<keyword evidence="3 7" id="KW-0863">Zinc-finger</keyword>
<keyword evidence="2" id="KW-0677">Repeat</keyword>
<dbReference type="PROSITE" id="PS50103">
    <property type="entry name" value="ZF_C3H1"/>
    <property type="match status" value="2"/>
</dbReference>
<dbReference type="AlphaFoldDB" id="A0A023F5C1"/>
<feature type="coiled-coil region" evidence="8">
    <location>
        <begin position="44"/>
        <end position="135"/>
    </location>
</feature>
<feature type="compositionally biased region" description="Low complexity" evidence="9">
    <location>
        <begin position="421"/>
        <end position="430"/>
    </location>
</feature>
<feature type="domain" description="C3H1-type" evidence="11">
    <location>
        <begin position="303"/>
        <end position="330"/>
    </location>
</feature>